<dbReference type="PANTHER" id="PTHR11009">
    <property type="entry name" value="DER1-LIKE PROTEIN, DERLIN"/>
    <property type="match status" value="1"/>
</dbReference>
<protein>
    <recommendedName>
        <fullName evidence="7">Derlin</fullName>
    </recommendedName>
</protein>
<dbReference type="AlphaFoldDB" id="A0A226NBY5"/>
<reference evidence="8 9" key="1">
    <citation type="submission" date="2016-07" db="EMBL/GenBank/DDBJ databases">
        <title>Disparate Historic Effective Population Sizes Predicted by Modern Levels of Genome Diversity for the Scaled Quail (Callipepla squamata) and the Northern Bobwhite (Colinus virginianus): Inferences from First and Second Generation Draft Genome Assemblies for Sympatric New World Quail.</title>
        <authorList>
            <person name="Oldeschulte D.L."/>
            <person name="Halley Y.A."/>
            <person name="Bhattarai E.K."/>
            <person name="Brashear W.A."/>
            <person name="Hill J."/>
            <person name="Metz R.P."/>
            <person name="Johnson C.D."/>
            <person name="Rollins D."/>
            <person name="Peterson M.J."/>
            <person name="Bickhart D.M."/>
            <person name="Decker J.E."/>
            <person name="Seabury C.M."/>
        </authorList>
    </citation>
    <scope>NUCLEOTIDE SEQUENCE [LARGE SCALE GENOMIC DNA]</scope>
    <source>
        <strain evidence="8 9">Texas</strain>
        <tissue evidence="8">Leg muscle</tissue>
    </source>
</reference>
<evidence type="ECO:0000256" key="3">
    <source>
        <dbReference type="ARBA" id="ARBA00022692"/>
    </source>
</evidence>
<keyword evidence="5 7" id="KW-1133">Transmembrane helix</keyword>
<comment type="subcellular location">
    <subcellularLocation>
        <location evidence="1 7">Endoplasmic reticulum membrane</location>
        <topology evidence="1 7">Multi-pass membrane protein</topology>
    </subcellularLocation>
</comment>
<evidence type="ECO:0000256" key="5">
    <source>
        <dbReference type="ARBA" id="ARBA00022989"/>
    </source>
</evidence>
<proteinExistence type="inferred from homology"/>
<feature type="transmembrane region" description="Helical" evidence="7">
    <location>
        <begin position="61"/>
        <end position="83"/>
    </location>
</feature>
<dbReference type="GO" id="GO:0005789">
    <property type="term" value="C:endoplasmic reticulum membrane"/>
    <property type="evidence" value="ECO:0007669"/>
    <property type="project" value="UniProtKB-SubCell"/>
</dbReference>
<evidence type="ECO:0000313" key="8">
    <source>
        <dbReference type="EMBL" id="OXB64759.1"/>
    </source>
</evidence>
<accession>A0A226NBY5</accession>
<dbReference type="Proteomes" id="UP000198323">
    <property type="component" value="Unassembled WGS sequence"/>
</dbReference>
<evidence type="ECO:0000256" key="4">
    <source>
        <dbReference type="ARBA" id="ARBA00022824"/>
    </source>
</evidence>
<comment type="caution">
    <text evidence="8">The sequence shown here is derived from an EMBL/GenBank/DDBJ whole genome shotgun (WGS) entry which is preliminary data.</text>
</comment>
<evidence type="ECO:0000256" key="6">
    <source>
        <dbReference type="ARBA" id="ARBA00023136"/>
    </source>
</evidence>
<organism evidence="8 9">
    <name type="scientific">Callipepla squamata</name>
    <name type="common">Scaled quail</name>
    <dbReference type="NCBI Taxonomy" id="9009"/>
    <lineage>
        <taxon>Eukaryota</taxon>
        <taxon>Metazoa</taxon>
        <taxon>Chordata</taxon>
        <taxon>Craniata</taxon>
        <taxon>Vertebrata</taxon>
        <taxon>Euteleostomi</taxon>
        <taxon>Archelosauria</taxon>
        <taxon>Archosauria</taxon>
        <taxon>Dinosauria</taxon>
        <taxon>Saurischia</taxon>
        <taxon>Theropoda</taxon>
        <taxon>Coelurosauria</taxon>
        <taxon>Aves</taxon>
        <taxon>Neognathae</taxon>
        <taxon>Galloanserae</taxon>
        <taxon>Galliformes</taxon>
        <taxon>Odontophoridae</taxon>
        <taxon>Callipepla</taxon>
    </lineage>
</organism>
<dbReference type="InterPro" id="IPR007599">
    <property type="entry name" value="DER1"/>
</dbReference>
<evidence type="ECO:0000256" key="7">
    <source>
        <dbReference type="RuleBase" id="RU363059"/>
    </source>
</evidence>
<keyword evidence="9" id="KW-1185">Reference proteome</keyword>
<sequence length="138" mass="15637">MTDRAVGLFSCLTSSSDVVNFFNYPLEIFGLFVNLVFLGQAFTIMLVYVWSRRNPYVRMNFFGLLIFQAPFLPWVLMGFSLLLGNSIIVDLLGKERENLMLLLMKAIFDTPEDDPNYNPLPEELPGGFAWGEGQRLGG</sequence>
<dbReference type="Pfam" id="PF04511">
    <property type="entry name" value="DER1"/>
    <property type="match status" value="1"/>
</dbReference>
<dbReference type="EMBL" id="MCFN01000112">
    <property type="protein sequence ID" value="OXB64759.1"/>
    <property type="molecule type" value="Genomic_DNA"/>
</dbReference>
<dbReference type="STRING" id="9009.A0A226NBY5"/>
<dbReference type="OrthoDB" id="1716531at2759"/>
<evidence type="ECO:0000256" key="2">
    <source>
        <dbReference type="ARBA" id="ARBA00008917"/>
    </source>
</evidence>
<dbReference type="GO" id="GO:0006950">
    <property type="term" value="P:response to stress"/>
    <property type="evidence" value="ECO:0007669"/>
    <property type="project" value="UniProtKB-ARBA"/>
</dbReference>
<comment type="similarity">
    <text evidence="2 7">Belongs to the derlin family.</text>
</comment>
<keyword evidence="6 7" id="KW-0472">Membrane</keyword>
<keyword evidence="4 7" id="KW-0256">Endoplasmic reticulum</keyword>
<name>A0A226NBY5_CALSU</name>
<gene>
    <name evidence="8" type="ORF">ASZ78_016286</name>
</gene>
<keyword evidence="3 7" id="KW-0812">Transmembrane</keyword>
<comment type="function">
    <text evidence="7">Functional component of endoplasmic reticulum-associated degradation (ERAD) for misfolded lumenal proteins. May act by forming a channel that allows the retrotranslocation of misfolded proteins into the cytosol where they are ubiquitinated and degraded by the proteasome.</text>
</comment>
<comment type="caution">
    <text evidence="7">Lacks conserved residue(s) required for the propagation of feature annotation.</text>
</comment>
<evidence type="ECO:0000313" key="9">
    <source>
        <dbReference type="Proteomes" id="UP000198323"/>
    </source>
</evidence>
<feature type="transmembrane region" description="Helical" evidence="7">
    <location>
        <begin position="26"/>
        <end position="49"/>
    </location>
</feature>
<evidence type="ECO:0000256" key="1">
    <source>
        <dbReference type="ARBA" id="ARBA00004477"/>
    </source>
</evidence>